<protein>
    <submittedName>
        <fullName evidence="1">Uncharacterized protein</fullName>
    </submittedName>
</protein>
<organism evidence="1 2">
    <name type="scientific">Gemmiger formicilis</name>
    <dbReference type="NCBI Taxonomy" id="745368"/>
    <lineage>
        <taxon>Bacteria</taxon>
        <taxon>Bacillati</taxon>
        <taxon>Bacillota</taxon>
        <taxon>Clostridia</taxon>
        <taxon>Eubacteriales</taxon>
        <taxon>Gemmiger</taxon>
    </lineage>
</organism>
<sequence length="324" mass="36905">MSLGLYVSSFYFFQSGKNSCYLGLNSPVQYNDTQYSQAIDFFEAFFAVRRTMETLESEKKLYYIETNPNWHGETDKFSYIAACIHSGNYGIESDIYDATSHERVGSIEKNQAGMVPFFVFVAIPKKETSTEPINKGLILFQSMGIYGAKSITCKMINEFAKDKMNATFHTCNVSPSEFLNAFFDLGTLKRLKLTRNRTSEDNSDQLSGISYAREERVLSSFLGRAANTFIERLIHFGLDKSAIFELENGISYDNVTATIDIGDGKERTVNLHKYDNLSILEYIPSQYEKENGHADENTIISYLCARATEYIEKMDMTIHVISRR</sequence>
<accession>A0A1T4Y0J9</accession>
<reference evidence="1 2" key="1">
    <citation type="submission" date="2017-02" db="EMBL/GenBank/DDBJ databases">
        <authorList>
            <person name="Peterson S.W."/>
        </authorList>
    </citation>
    <scope>NUCLEOTIDE SEQUENCE [LARGE SCALE GENOMIC DNA]</scope>
    <source>
        <strain evidence="1 2">ATCC 27749</strain>
    </source>
</reference>
<dbReference type="EMBL" id="FUYF01000026">
    <property type="protein sequence ID" value="SKA95329.1"/>
    <property type="molecule type" value="Genomic_DNA"/>
</dbReference>
<gene>
    <name evidence="1" type="ORF">SAMN02745178_02604</name>
</gene>
<dbReference type="Proteomes" id="UP000190286">
    <property type="component" value="Unassembled WGS sequence"/>
</dbReference>
<dbReference type="GeneID" id="93339036"/>
<dbReference type="RefSeq" id="WP_078785426.1">
    <property type="nucleotide sequence ID" value="NZ_FUYF01000026.1"/>
</dbReference>
<keyword evidence="2" id="KW-1185">Reference proteome</keyword>
<evidence type="ECO:0000313" key="1">
    <source>
        <dbReference type="EMBL" id="SKA95329.1"/>
    </source>
</evidence>
<dbReference type="STRING" id="745368.SAMN02745178_02604"/>
<evidence type="ECO:0000313" key="2">
    <source>
        <dbReference type="Proteomes" id="UP000190286"/>
    </source>
</evidence>
<proteinExistence type="predicted"/>
<name>A0A1T4Y0J9_9FIRM</name>
<dbReference type="AlphaFoldDB" id="A0A1T4Y0J9"/>